<keyword evidence="1" id="KW-0245">EGF-like domain</keyword>
<keyword evidence="4" id="KW-1185">Reference proteome</keyword>
<dbReference type="Proteomes" id="UP000230233">
    <property type="component" value="Chromosome IV"/>
</dbReference>
<accession>A0A2G5TWI6</accession>
<gene>
    <name evidence="3" type="primary">Cnig_chr_IV.g12051</name>
    <name evidence="3" type="ORF">B9Z55_012051</name>
</gene>
<dbReference type="STRING" id="1611254.A0A2G5TWI6"/>
<comment type="caution">
    <text evidence="1">Lacks conserved residue(s) required for the propagation of feature annotation.</text>
</comment>
<dbReference type="EMBL" id="PDUG01000004">
    <property type="protein sequence ID" value="PIC31306.1"/>
    <property type="molecule type" value="Genomic_DNA"/>
</dbReference>
<name>A0A2G5TWI6_9PELO</name>
<dbReference type="OrthoDB" id="5788750at2759"/>
<feature type="disulfide bond" evidence="1">
    <location>
        <begin position="509"/>
        <end position="518"/>
    </location>
</feature>
<sequence length="521" mass="57772">MEPNFQLFSEEYDDFCNVGEKHSTFLFAYAADFDVSTFNQMTQLAVQSITANRHNYTKLAIARFDTNGAQESITYYDDIQPFATALANSPPNPNAASSPSTPSNVLPIISSFLSASGRPLESSMVVLLLNRFPALNADLSSTEYDTITNNNVKIFPIISDTSYATQYSLVSRSSKALTSIAANSNSHFVIGKMGSPLAQTFQYLMNTAYLDSLTATRSFVDNFGFAQNTIGKLRVPHSEISSYVNFTITISAQTLQNTTTNTNGLSLVFYQSPNSQQIVKFEPGSLTNTNFYYATVQLKQGSTYQVQYKSQFDLGTITMIRIWTESVLYHYGSYASLDDPMGGVTLYKVDEYQGAALRMKLMNDCYTTHAAYVLFTDCNGAVSPKYDSSQTIDIDYIFADEGSFPHYPIVPFFCDNTPIVTSNCVPGSESKYDIQFVAGEFTVIRSFQCRPGVGQIKSNCRNKDVNGNYYCNRDKLPYMRGPTGQIPDCLGHGHVEYDFANAEAYICVCDDGYSGDSCEKH</sequence>
<dbReference type="PROSITE" id="PS00022">
    <property type="entry name" value="EGF_1"/>
    <property type="match status" value="1"/>
</dbReference>
<evidence type="ECO:0000313" key="3">
    <source>
        <dbReference type="EMBL" id="PIC31306.1"/>
    </source>
</evidence>
<proteinExistence type="predicted"/>
<dbReference type="PROSITE" id="PS50026">
    <property type="entry name" value="EGF_3"/>
    <property type="match status" value="1"/>
</dbReference>
<reference evidence="3" key="2">
    <citation type="journal article" date="2018" name="Science">
        <title>Rapid genome shrinkage in a self-fertile nematode reveals sperm competition proteins.</title>
        <authorList>
            <person name="Yin D."/>
            <person name="Schwarz E.M."/>
            <person name="Thomas C.G."/>
            <person name="Felde R.L."/>
            <person name="Korf I.F."/>
            <person name="Cutter A.D."/>
            <person name="Schartner C.M."/>
            <person name="Ralston E.J."/>
            <person name="Meyer B.J."/>
            <person name="Haag E.S."/>
        </authorList>
    </citation>
    <scope>NUCLEOTIDE SEQUENCE</scope>
    <source>
        <strain evidence="3">JU1422</strain>
    </source>
</reference>
<dbReference type="PROSITE" id="PS01186">
    <property type="entry name" value="EGF_2"/>
    <property type="match status" value="1"/>
</dbReference>
<dbReference type="InterPro" id="IPR000742">
    <property type="entry name" value="EGF"/>
</dbReference>
<keyword evidence="1" id="KW-1015">Disulfide bond</keyword>
<dbReference type="AlphaFoldDB" id="A0A2G5TWI6"/>
<organism evidence="3 4">
    <name type="scientific">Caenorhabditis nigoni</name>
    <dbReference type="NCBI Taxonomy" id="1611254"/>
    <lineage>
        <taxon>Eukaryota</taxon>
        <taxon>Metazoa</taxon>
        <taxon>Ecdysozoa</taxon>
        <taxon>Nematoda</taxon>
        <taxon>Chromadorea</taxon>
        <taxon>Rhabditida</taxon>
        <taxon>Rhabditina</taxon>
        <taxon>Rhabditomorpha</taxon>
        <taxon>Rhabditoidea</taxon>
        <taxon>Rhabditidae</taxon>
        <taxon>Peloderinae</taxon>
        <taxon>Caenorhabditis</taxon>
    </lineage>
</organism>
<comment type="caution">
    <text evidence="3">The sequence shown here is derived from an EMBL/GenBank/DDBJ whole genome shotgun (WGS) entry which is preliminary data.</text>
</comment>
<evidence type="ECO:0000313" key="4">
    <source>
        <dbReference type="Proteomes" id="UP000230233"/>
    </source>
</evidence>
<dbReference type="EMBL" id="PDUG01000004">
    <property type="protein sequence ID" value="PIC31305.1"/>
    <property type="molecule type" value="Genomic_DNA"/>
</dbReference>
<feature type="domain" description="EGF-like" evidence="2">
    <location>
        <begin position="485"/>
        <end position="519"/>
    </location>
</feature>
<reference evidence="4" key="1">
    <citation type="submission" date="2017-10" db="EMBL/GenBank/DDBJ databases">
        <title>Rapid genome shrinkage in a self-fertile nematode reveals novel sperm competition proteins.</title>
        <authorList>
            <person name="Yin D."/>
            <person name="Schwarz E.M."/>
            <person name="Thomas C.G."/>
            <person name="Felde R.L."/>
            <person name="Korf I.F."/>
            <person name="Cutter A.D."/>
            <person name="Schartner C.M."/>
            <person name="Ralston E.J."/>
            <person name="Meyer B.J."/>
            <person name="Haag E.S."/>
        </authorList>
    </citation>
    <scope>NUCLEOTIDE SEQUENCE [LARGE SCALE GENOMIC DNA]</scope>
    <source>
        <strain evidence="4">JU1422</strain>
    </source>
</reference>
<evidence type="ECO:0000256" key="1">
    <source>
        <dbReference type="PROSITE-ProRule" id="PRU00076"/>
    </source>
</evidence>
<evidence type="ECO:0000259" key="2">
    <source>
        <dbReference type="PROSITE" id="PS50026"/>
    </source>
</evidence>
<protein>
    <recommendedName>
        <fullName evidence="2">EGF-like domain-containing protein</fullName>
    </recommendedName>
</protein>